<name>A0ABU3XFR2_9BACI</name>
<keyword evidence="1" id="KW-1133">Transmembrane helix</keyword>
<reference evidence="3 4" key="1">
    <citation type="submission" date="2023-10" db="EMBL/GenBank/DDBJ databases">
        <title>Screening of Alkalihalobacillus lindianensis BZ-TG-R113 and Its Alleviation of Salt Stress on Rapeseed Growth.</title>
        <authorList>
            <person name="Zhao B."/>
            <person name="Guo T."/>
        </authorList>
    </citation>
    <scope>NUCLEOTIDE SEQUENCE [LARGE SCALE GENOMIC DNA]</scope>
    <source>
        <strain evidence="3 4">BZ-TG-R113</strain>
    </source>
</reference>
<sequence length="99" mass="10629">MEEEITSRGRNSRAIVSIICGLVSIVSLIVYPLVVPVFSLVGIVFGIVGLVEMSRTGEKGKVMAIAGIIISAVVWLLLIGFIIETIVKVIMWMLGKGTI</sequence>
<keyword evidence="1" id="KW-0812">Transmembrane</keyword>
<organism evidence="3 4">
    <name type="scientific">Alkalihalophilus lindianensis</name>
    <dbReference type="NCBI Taxonomy" id="1630542"/>
    <lineage>
        <taxon>Bacteria</taxon>
        <taxon>Bacillati</taxon>
        <taxon>Bacillota</taxon>
        <taxon>Bacilli</taxon>
        <taxon>Bacillales</taxon>
        <taxon>Bacillaceae</taxon>
        <taxon>Alkalihalophilus</taxon>
    </lineage>
</organism>
<dbReference type="Pfam" id="PF13828">
    <property type="entry name" value="DUF4190"/>
    <property type="match status" value="1"/>
</dbReference>
<accession>A0ABU3XFR2</accession>
<comment type="caution">
    <text evidence="3">The sequence shown here is derived from an EMBL/GenBank/DDBJ whole genome shotgun (WGS) entry which is preliminary data.</text>
</comment>
<feature type="transmembrane region" description="Helical" evidence="1">
    <location>
        <begin position="12"/>
        <end position="31"/>
    </location>
</feature>
<dbReference type="RefSeq" id="WP_317123285.1">
    <property type="nucleotide sequence ID" value="NZ_JAWJBA010000006.1"/>
</dbReference>
<keyword evidence="4" id="KW-1185">Reference proteome</keyword>
<feature type="transmembrane region" description="Helical" evidence="1">
    <location>
        <begin position="62"/>
        <end position="83"/>
    </location>
</feature>
<dbReference type="Proteomes" id="UP001287282">
    <property type="component" value="Unassembled WGS sequence"/>
</dbReference>
<evidence type="ECO:0000313" key="4">
    <source>
        <dbReference type="Proteomes" id="UP001287282"/>
    </source>
</evidence>
<proteinExistence type="predicted"/>
<evidence type="ECO:0000259" key="2">
    <source>
        <dbReference type="Pfam" id="PF13828"/>
    </source>
</evidence>
<dbReference type="EMBL" id="JAWJBA010000006">
    <property type="protein sequence ID" value="MDV2686118.1"/>
    <property type="molecule type" value="Genomic_DNA"/>
</dbReference>
<protein>
    <submittedName>
        <fullName evidence="3">DUF4190 domain-containing protein</fullName>
    </submittedName>
</protein>
<gene>
    <name evidence="3" type="ORF">RYX56_17250</name>
</gene>
<dbReference type="InterPro" id="IPR025241">
    <property type="entry name" value="DUF4190"/>
</dbReference>
<evidence type="ECO:0000313" key="3">
    <source>
        <dbReference type="EMBL" id="MDV2686118.1"/>
    </source>
</evidence>
<feature type="domain" description="DUF4190" evidence="2">
    <location>
        <begin position="14"/>
        <end position="79"/>
    </location>
</feature>
<keyword evidence="1" id="KW-0472">Membrane</keyword>
<evidence type="ECO:0000256" key="1">
    <source>
        <dbReference type="SAM" id="Phobius"/>
    </source>
</evidence>
<feature type="transmembrane region" description="Helical" evidence="1">
    <location>
        <begin position="37"/>
        <end position="55"/>
    </location>
</feature>